<dbReference type="Gene3D" id="3.30.1370.130">
    <property type="match status" value="1"/>
</dbReference>
<evidence type="ECO:0000256" key="9">
    <source>
        <dbReference type="ARBA" id="ARBA00023237"/>
    </source>
</evidence>
<dbReference type="InterPro" id="IPR004846">
    <property type="entry name" value="T2SS/T3SS_dom"/>
</dbReference>
<dbReference type="EMBL" id="CP025781">
    <property type="protein sequence ID" value="QBC43886.1"/>
    <property type="molecule type" value="Genomic_DNA"/>
</dbReference>
<dbReference type="KEGG" id="ifl:C1H71_10225"/>
<dbReference type="Proteomes" id="UP000515917">
    <property type="component" value="Chromosome"/>
</dbReference>
<evidence type="ECO:0000256" key="12">
    <source>
        <dbReference type="ARBA" id="ARBA00025897"/>
    </source>
</evidence>
<dbReference type="InterPro" id="IPR013355">
    <property type="entry name" value="Pilus_4_PilQ"/>
</dbReference>
<comment type="function">
    <text evidence="11">Required for type IV pilus biogenesis and competence. Could function as a pore for exit of the pilus but also as a channel for entry of heme and antimicrobial agents and uptake of transforming DNA.</text>
</comment>
<dbReference type="InterPro" id="IPR049371">
    <property type="entry name" value="GspD-like_N0"/>
</dbReference>
<protein>
    <recommendedName>
        <fullName evidence="3">Type IV pilus biogenesis and competence protein PilQ</fullName>
    </recommendedName>
</protein>
<evidence type="ECO:0000256" key="5">
    <source>
        <dbReference type="ARBA" id="ARBA00022692"/>
    </source>
</evidence>
<evidence type="ECO:0000256" key="4">
    <source>
        <dbReference type="ARBA" id="ARBA00022448"/>
    </source>
</evidence>
<proteinExistence type="inferred from homology"/>
<dbReference type="InterPro" id="IPR011662">
    <property type="entry name" value="Secretin/TonB_short_N"/>
</dbReference>
<organism evidence="16 17">
    <name type="scientific">Iodobacter fluviatilis</name>
    <dbReference type="NCBI Taxonomy" id="537"/>
    <lineage>
        <taxon>Bacteria</taxon>
        <taxon>Pseudomonadati</taxon>
        <taxon>Pseudomonadota</taxon>
        <taxon>Betaproteobacteria</taxon>
        <taxon>Neisseriales</taxon>
        <taxon>Chitinibacteraceae</taxon>
        <taxon>Iodobacter</taxon>
    </lineage>
</organism>
<name>A0A7G3G9I5_9NEIS</name>
<feature type="domain" description="Secretin/TonB short N-terminal" evidence="15">
    <location>
        <begin position="300"/>
        <end position="348"/>
    </location>
</feature>
<dbReference type="RefSeq" id="WP_130106452.1">
    <property type="nucleotide sequence ID" value="NZ_CP025781.1"/>
</dbReference>
<keyword evidence="10" id="KW-0178">Competence</keyword>
<dbReference type="Pfam" id="PF11741">
    <property type="entry name" value="AMIN"/>
    <property type="match status" value="2"/>
</dbReference>
<dbReference type="SMART" id="SM00965">
    <property type="entry name" value="STN"/>
    <property type="match status" value="1"/>
</dbReference>
<dbReference type="Pfam" id="PF21305">
    <property type="entry name" value="type_II_gspD_N0"/>
    <property type="match status" value="1"/>
</dbReference>
<evidence type="ECO:0000256" key="10">
    <source>
        <dbReference type="ARBA" id="ARBA00023287"/>
    </source>
</evidence>
<evidence type="ECO:0000256" key="11">
    <source>
        <dbReference type="ARBA" id="ARBA00024678"/>
    </source>
</evidence>
<dbReference type="Pfam" id="PF00263">
    <property type="entry name" value="Secretin"/>
    <property type="match status" value="1"/>
</dbReference>
<dbReference type="GO" id="GO:0030420">
    <property type="term" value="P:establishment of competence for transformation"/>
    <property type="evidence" value="ECO:0007669"/>
    <property type="project" value="UniProtKB-KW"/>
</dbReference>
<evidence type="ECO:0000259" key="15">
    <source>
        <dbReference type="SMART" id="SM00965"/>
    </source>
</evidence>
<evidence type="ECO:0000256" key="14">
    <source>
        <dbReference type="SAM" id="SignalP"/>
    </source>
</evidence>
<dbReference type="InterPro" id="IPR038591">
    <property type="entry name" value="NolW-like_sf"/>
</dbReference>
<comment type="subunit">
    <text evidence="12">Homododecamer. Tetramer of trimer.</text>
</comment>
<keyword evidence="9" id="KW-0998">Cell outer membrane</keyword>
<reference evidence="16 17" key="1">
    <citation type="submission" date="2018-01" db="EMBL/GenBank/DDBJ databases">
        <title>Genome sequence of Iodobacter sp. strain PCH194 isolated from Indian Trans-Himalaya.</title>
        <authorList>
            <person name="Kumar V."/>
            <person name="Thakur V."/>
            <person name="Kumar S."/>
            <person name="Singh D."/>
        </authorList>
    </citation>
    <scope>NUCLEOTIDE SEQUENCE [LARGE SCALE GENOMIC DNA]</scope>
    <source>
        <strain evidence="16 17">PCH194</strain>
    </source>
</reference>
<dbReference type="InterPro" id="IPR021731">
    <property type="entry name" value="AMIN_dom"/>
</dbReference>
<dbReference type="Pfam" id="PF03958">
    <property type="entry name" value="Secretin_N"/>
    <property type="match status" value="1"/>
</dbReference>
<evidence type="ECO:0000256" key="3">
    <source>
        <dbReference type="ARBA" id="ARBA00014124"/>
    </source>
</evidence>
<dbReference type="AlphaFoldDB" id="A0A7G3G9I5"/>
<dbReference type="PANTHER" id="PTHR30604:SF1">
    <property type="entry name" value="DNA UTILIZATION PROTEIN HOFQ"/>
    <property type="match status" value="1"/>
</dbReference>
<keyword evidence="6 14" id="KW-0732">Signal</keyword>
<evidence type="ECO:0000256" key="13">
    <source>
        <dbReference type="RuleBase" id="RU004004"/>
    </source>
</evidence>
<keyword evidence="7" id="KW-0653">Protein transport</keyword>
<evidence type="ECO:0000313" key="16">
    <source>
        <dbReference type="EMBL" id="QBC43886.1"/>
    </source>
</evidence>
<keyword evidence="4 13" id="KW-0813">Transport</keyword>
<keyword evidence="8" id="KW-0472">Membrane</keyword>
<dbReference type="Gene3D" id="2.60.40.3500">
    <property type="match status" value="1"/>
</dbReference>
<evidence type="ECO:0000313" key="17">
    <source>
        <dbReference type="Proteomes" id="UP000515917"/>
    </source>
</evidence>
<feature type="signal peptide" evidence="14">
    <location>
        <begin position="1"/>
        <end position="25"/>
    </location>
</feature>
<evidence type="ECO:0000256" key="8">
    <source>
        <dbReference type="ARBA" id="ARBA00023136"/>
    </source>
</evidence>
<evidence type="ECO:0000256" key="2">
    <source>
        <dbReference type="ARBA" id="ARBA00006304"/>
    </source>
</evidence>
<dbReference type="PANTHER" id="PTHR30604">
    <property type="entry name" value="PROTEIN TRANSPORT PROTEIN HOFQ"/>
    <property type="match status" value="1"/>
</dbReference>
<dbReference type="GO" id="GO:0009306">
    <property type="term" value="P:protein secretion"/>
    <property type="evidence" value="ECO:0007669"/>
    <property type="project" value="InterPro"/>
</dbReference>
<dbReference type="PROSITE" id="PS00875">
    <property type="entry name" value="T2SP_D"/>
    <property type="match status" value="1"/>
</dbReference>
<evidence type="ECO:0000256" key="6">
    <source>
        <dbReference type="ARBA" id="ARBA00022729"/>
    </source>
</evidence>
<dbReference type="NCBIfam" id="TIGR02515">
    <property type="entry name" value="IV_pilus_PilQ"/>
    <property type="match status" value="1"/>
</dbReference>
<dbReference type="InterPro" id="IPR004845">
    <property type="entry name" value="T2SS_GspD_CS"/>
</dbReference>
<evidence type="ECO:0000256" key="1">
    <source>
        <dbReference type="ARBA" id="ARBA00004442"/>
    </source>
</evidence>
<comment type="subcellular location">
    <subcellularLocation>
        <location evidence="1 13">Cell outer membrane</location>
    </subcellularLocation>
</comment>
<comment type="similarity">
    <text evidence="2">Belongs to the bacterial secretin family. PilQ subfamily.</text>
</comment>
<sequence>MKILNVIKLASLMCIACFSSFAATAASITAIDVSNVSADKQVIRLSFSGPAPVPTSFSVNTPPRVAFDFADTTNAAGKSSVQVNGAALRLISLAEGSGRTRVVLNMQKQAAYQTKAEGNDFYITVDGTSSAVTAQAKTTHFAESKAPEASSKNKRDSIENIDFRRGKDGEGKVVIDLSSPNVGIDIRQQGKTLLIDFNKAALPKKLERRMDVSDFGTPIQKVDAYSQGETSKMIIEPKGNWEYSAYQTENRFIVEVREVNDERNKQAGIKPAFKGEKLSLNFQNVEIRAVLQVIAEFTGLNFITSDTVTGNITLRLKDVPWDQALDIILQAKGLDQRKNGSVLWIAPREELASKEKQELEARKQIDELEPTRTESFQLRYQKAEDLKKMLTDEKQQMLSKRGSIVIDARTNTLFVQDISSKLEQVRSVIAKIDVAVRQVQIEARIVEANDGFSRELGVKLGWGSRGHLGSTDLGLGNSLDNAGKGIGVIPATAGTTPSATTPVNNILTMGNNVNFPAIGSGVGAPGTFALIAANANWLLGLEISALAADNKGKIISSPRLVTADQVEASIESGEEIPYQESSQNGATTISFKKATLSLKVTPQITPDGNVIMKLNVTKDSRGTVTLGIPSINTKQINTTVLVENGGTVVIGGIYTQEVGTDVTKVPWLGDIPYLGNLFKNTLEKDLRRELLIFISPKVIQSDLSLR</sequence>
<evidence type="ECO:0000256" key="7">
    <source>
        <dbReference type="ARBA" id="ARBA00022927"/>
    </source>
</evidence>
<accession>A0A7G3G9I5</accession>
<dbReference type="PRINTS" id="PR00811">
    <property type="entry name" value="BCTERIALGSPD"/>
</dbReference>
<dbReference type="InterPro" id="IPR001775">
    <property type="entry name" value="GspD/PilQ"/>
</dbReference>
<dbReference type="Gene3D" id="2.60.40.3470">
    <property type="match status" value="1"/>
</dbReference>
<keyword evidence="17" id="KW-1185">Reference proteome</keyword>
<keyword evidence="5" id="KW-0812">Transmembrane</keyword>
<gene>
    <name evidence="16" type="ORF">C1H71_10225</name>
</gene>
<dbReference type="GO" id="GO:0009279">
    <property type="term" value="C:cell outer membrane"/>
    <property type="evidence" value="ECO:0007669"/>
    <property type="project" value="UniProtKB-SubCell"/>
</dbReference>
<feature type="chain" id="PRO_5028896100" description="Type IV pilus biogenesis and competence protein PilQ" evidence="14">
    <location>
        <begin position="26"/>
        <end position="706"/>
    </location>
</feature>
<dbReference type="Gene3D" id="3.30.1370.120">
    <property type="match status" value="1"/>
</dbReference>
<dbReference type="InterPro" id="IPR005644">
    <property type="entry name" value="NolW-like"/>
</dbReference>
<dbReference type="InterPro" id="IPR051808">
    <property type="entry name" value="Type_IV_pilus_biogenesis"/>
</dbReference>